<keyword evidence="2" id="KW-1185">Reference proteome</keyword>
<comment type="caution">
    <text evidence="1">The sequence shown here is derived from an EMBL/GenBank/DDBJ whole genome shotgun (WGS) entry which is preliminary data.</text>
</comment>
<dbReference type="EMBL" id="SHKW01000007">
    <property type="protein sequence ID" value="RZU29663.1"/>
    <property type="molecule type" value="Genomic_DNA"/>
</dbReference>
<protein>
    <submittedName>
        <fullName evidence="1">Uncharacterized protein</fullName>
    </submittedName>
</protein>
<name>A0A4Q7Y187_9BACT</name>
<dbReference type="Proteomes" id="UP000292958">
    <property type="component" value="Unassembled WGS sequence"/>
</dbReference>
<evidence type="ECO:0000313" key="2">
    <source>
        <dbReference type="Proteomes" id="UP000292958"/>
    </source>
</evidence>
<proteinExistence type="predicted"/>
<reference evidence="1 2" key="1">
    <citation type="submission" date="2019-02" db="EMBL/GenBank/DDBJ databases">
        <title>Genomic Encyclopedia of Archaeal and Bacterial Type Strains, Phase II (KMG-II): from individual species to whole genera.</title>
        <authorList>
            <person name="Goeker M."/>
        </authorList>
    </citation>
    <scope>NUCLEOTIDE SEQUENCE [LARGE SCALE GENOMIC DNA]</scope>
    <source>
        <strain evidence="1 2">DSM 18101</strain>
    </source>
</reference>
<dbReference type="AlphaFoldDB" id="A0A4Q7Y187"/>
<organism evidence="1 2">
    <name type="scientific">Edaphobacter modestus</name>
    <dbReference type="NCBI Taxonomy" id="388466"/>
    <lineage>
        <taxon>Bacteria</taxon>
        <taxon>Pseudomonadati</taxon>
        <taxon>Acidobacteriota</taxon>
        <taxon>Terriglobia</taxon>
        <taxon>Terriglobales</taxon>
        <taxon>Acidobacteriaceae</taxon>
        <taxon>Edaphobacter</taxon>
    </lineage>
</organism>
<evidence type="ECO:0000313" key="1">
    <source>
        <dbReference type="EMBL" id="RZU29663.1"/>
    </source>
</evidence>
<sequence length="108" mass="11367">MPMAANGSITVSARAIRSTSKGCQYTVQPKCIDGGVTTTVMAAKNANHVAGIPFPSCRAANALPNPETTNKPAACLASGRLHGFLYKDCLGFPRSSKRQTQSKWISSP</sequence>
<gene>
    <name evidence="1" type="ORF">BDD14_6263</name>
</gene>
<accession>A0A4Q7Y187</accession>